<dbReference type="AlphaFoldDB" id="A0A4Y7KNW1"/>
<feature type="signal peptide" evidence="1">
    <location>
        <begin position="1"/>
        <end position="19"/>
    </location>
</feature>
<evidence type="ECO:0000313" key="3">
    <source>
        <dbReference type="Proteomes" id="UP000316621"/>
    </source>
</evidence>
<name>A0A4Y7KNW1_PAPSO</name>
<gene>
    <name evidence="2" type="ORF">C5167_049551</name>
</gene>
<sequence length="65" mass="6937">MKATFFFVLHGNNIVTVAGGDCDGDAGGDDRDVGINDEYGLLEKTHAVHVKHGLHISGGEQKQML</sequence>
<dbReference type="Gramene" id="RZC74072">
    <property type="protein sequence ID" value="RZC74072"/>
    <property type="gene ID" value="C5167_049551"/>
</dbReference>
<keyword evidence="1" id="KW-0732">Signal</keyword>
<protein>
    <submittedName>
        <fullName evidence="2">Uncharacterized protein</fullName>
    </submittedName>
</protein>
<reference evidence="2 3" key="1">
    <citation type="journal article" date="2018" name="Science">
        <title>The opium poppy genome and morphinan production.</title>
        <authorList>
            <person name="Guo L."/>
            <person name="Winzer T."/>
            <person name="Yang X."/>
            <person name="Li Y."/>
            <person name="Ning Z."/>
            <person name="He Z."/>
            <person name="Teodor R."/>
            <person name="Lu Y."/>
            <person name="Bowser T.A."/>
            <person name="Graham I.A."/>
            <person name="Ye K."/>
        </authorList>
    </citation>
    <scope>NUCLEOTIDE SEQUENCE [LARGE SCALE GENOMIC DNA]</scope>
    <source>
        <strain evidence="3">cv. HN1</strain>
        <tissue evidence="2">Leaves</tissue>
    </source>
</reference>
<dbReference type="Proteomes" id="UP000316621">
    <property type="component" value="Chromosome 8"/>
</dbReference>
<keyword evidence="3" id="KW-1185">Reference proteome</keyword>
<dbReference type="EMBL" id="CM010722">
    <property type="protein sequence ID" value="RZC74072.1"/>
    <property type="molecule type" value="Genomic_DNA"/>
</dbReference>
<organism evidence="2 3">
    <name type="scientific">Papaver somniferum</name>
    <name type="common">Opium poppy</name>
    <dbReference type="NCBI Taxonomy" id="3469"/>
    <lineage>
        <taxon>Eukaryota</taxon>
        <taxon>Viridiplantae</taxon>
        <taxon>Streptophyta</taxon>
        <taxon>Embryophyta</taxon>
        <taxon>Tracheophyta</taxon>
        <taxon>Spermatophyta</taxon>
        <taxon>Magnoliopsida</taxon>
        <taxon>Ranunculales</taxon>
        <taxon>Papaveraceae</taxon>
        <taxon>Papaveroideae</taxon>
        <taxon>Papaver</taxon>
    </lineage>
</organism>
<evidence type="ECO:0000256" key="1">
    <source>
        <dbReference type="SAM" id="SignalP"/>
    </source>
</evidence>
<feature type="chain" id="PRO_5021466851" evidence="1">
    <location>
        <begin position="20"/>
        <end position="65"/>
    </location>
</feature>
<accession>A0A4Y7KNW1</accession>
<proteinExistence type="predicted"/>
<evidence type="ECO:0000313" key="2">
    <source>
        <dbReference type="EMBL" id="RZC74072.1"/>
    </source>
</evidence>